<organism evidence="4 5">
    <name type="scientific">Paenibacillus hodogayensis</name>
    <dbReference type="NCBI Taxonomy" id="279208"/>
    <lineage>
        <taxon>Bacteria</taxon>
        <taxon>Bacillati</taxon>
        <taxon>Bacillota</taxon>
        <taxon>Bacilli</taxon>
        <taxon>Bacillales</taxon>
        <taxon>Paenibacillaceae</taxon>
        <taxon>Paenibacillus</taxon>
    </lineage>
</organism>
<gene>
    <name evidence="4" type="ORF">ACFFNY_05205</name>
</gene>
<feature type="chain" id="PRO_5045651528" evidence="2">
    <location>
        <begin position="25"/>
        <end position="433"/>
    </location>
</feature>
<comment type="caution">
    <text evidence="4">The sequence shown here is derived from an EMBL/GenBank/DDBJ whole genome shotgun (WGS) entry which is preliminary data.</text>
</comment>
<dbReference type="InterPro" id="IPR046720">
    <property type="entry name" value="DUF6612"/>
</dbReference>
<feature type="signal peptide" evidence="2">
    <location>
        <begin position="1"/>
        <end position="24"/>
    </location>
</feature>
<reference evidence="4 5" key="1">
    <citation type="submission" date="2024-09" db="EMBL/GenBank/DDBJ databases">
        <authorList>
            <person name="Sun Q."/>
            <person name="Mori K."/>
        </authorList>
    </citation>
    <scope>NUCLEOTIDE SEQUENCE [LARGE SCALE GENOMIC DNA]</scope>
    <source>
        <strain evidence="4 5">JCM 12520</strain>
    </source>
</reference>
<feature type="domain" description="SLH" evidence="3">
    <location>
        <begin position="54"/>
        <end position="117"/>
    </location>
</feature>
<evidence type="ECO:0000313" key="5">
    <source>
        <dbReference type="Proteomes" id="UP001589619"/>
    </source>
</evidence>
<dbReference type="EMBL" id="JBHMAG010000004">
    <property type="protein sequence ID" value="MFB9750968.1"/>
    <property type="molecule type" value="Genomic_DNA"/>
</dbReference>
<dbReference type="Pfam" id="PF00395">
    <property type="entry name" value="SLH"/>
    <property type="match status" value="1"/>
</dbReference>
<dbReference type="PROSITE" id="PS51272">
    <property type="entry name" value="SLH"/>
    <property type="match status" value="1"/>
</dbReference>
<evidence type="ECO:0000313" key="4">
    <source>
        <dbReference type="EMBL" id="MFB9750968.1"/>
    </source>
</evidence>
<evidence type="ECO:0000259" key="3">
    <source>
        <dbReference type="PROSITE" id="PS51272"/>
    </source>
</evidence>
<proteinExistence type="predicted"/>
<name>A0ABV5VS56_9BACL</name>
<dbReference type="Gene3D" id="2.50.20.20">
    <property type="match status" value="1"/>
</dbReference>
<dbReference type="RefSeq" id="WP_344905522.1">
    <property type="nucleotide sequence ID" value="NZ_BAAAYO010000002.1"/>
</dbReference>
<evidence type="ECO:0000256" key="1">
    <source>
        <dbReference type="SAM" id="MobiDB-lite"/>
    </source>
</evidence>
<keyword evidence="2" id="KW-0732">Signal</keyword>
<dbReference type="InterPro" id="IPR001119">
    <property type="entry name" value="SLH_dom"/>
</dbReference>
<protein>
    <submittedName>
        <fullName evidence="4">DUF6612 family protein</fullName>
    </submittedName>
</protein>
<feature type="region of interest" description="Disordered" evidence="1">
    <location>
        <begin position="411"/>
        <end position="433"/>
    </location>
</feature>
<sequence>MKKSLPVASAALLALALTATSVSAADAAKDTPVTRGQFMKQVADYLQLSPQSKDAALPSDVGAQSEYAAPVRALIERHIIDGYPDGTFRPDQPITQLEAGYILARFLGLDDNNALTQLESKFGIRFADATLVLPDAAQQAIRTSLQNDAKVLEWLKQSSLKQAGLKTYKVDMEQVMNMRLKDGAAEAAGLGADGLRTSAKSSIAFDMEKGMHMITHMTNPVPGASDTLEMEQYIVPEGSFMKMPGITASGGWVNMSKQMPFSFEQLMQLQKDSASMNQALLQNTFFYRDLGTEQVDGKTLRKIAVNGKIHDFKQIMTSLGSSLNDASFSQMLESGAEELKNMSLSMNGTLWLDDATQLTTKTELSMNVAYGATEAMPLEGMDMTVSATYSDYDKPVQVVLPEEAKKAPELADTLPIAPDAPNGPDAAVAPATK</sequence>
<dbReference type="Proteomes" id="UP001589619">
    <property type="component" value="Unassembled WGS sequence"/>
</dbReference>
<keyword evidence="5" id="KW-1185">Reference proteome</keyword>
<evidence type="ECO:0000256" key="2">
    <source>
        <dbReference type="SAM" id="SignalP"/>
    </source>
</evidence>
<dbReference type="Pfam" id="PF20316">
    <property type="entry name" value="DUF6612"/>
    <property type="match status" value="1"/>
</dbReference>
<accession>A0ABV5VS56</accession>